<evidence type="ECO:0000256" key="1">
    <source>
        <dbReference type="PIRSR" id="PIRSR613078-1"/>
    </source>
</evidence>
<dbReference type="Proteomes" id="UP000013783">
    <property type="component" value="Unassembled WGS sequence"/>
</dbReference>
<dbReference type="Gene3D" id="3.40.50.1240">
    <property type="entry name" value="Phosphoglycerate mutase-like"/>
    <property type="match status" value="1"/>
</dbReference>
<dbReference type="SMART" id="SM00855">
    <property type="entry name" value="PGAM"/>
    <property type="match status" value="1"/>
</dbReference>
<dbReference type="RefSeq" id="WP_010739456.1">
    <property type="nucleotide sequence ID" value="NZ_KB946249.1"/>
</dbReference>
<dbReference type="STRING" id="71451.RV07_GL001737"/>
<feature type="active site" description="Proton donor/acceptor" evidence="1">
    <location>
        <position position="80"/>
    </location>
</feature>
<dbReference type="GO" id="GO:0016791">
    <property type="term" value="F:phosphatase activity"/>
    <property type="evidence" value="ECO:0007669"/>
    <property type="project" value="TreeGrafter"/>
</dbReference>
<organism evidence="3 5">
    <name type="scientific">Enterococcus malodoratus ATCC 43197</name>
    <dbReference type="NCBI Taxonomy" id="1158601"/>
    <lineage>
        <taxon>Bacteria</taxon>
        <taxon>Bacillati</taxon>
        <taxon>Bacillota</taxon>
        <taxon>Bacilli</taxon>
        <taxon>Lactobacillales</taxon>
        <taxon>Enterococcaceae</taxon>
        <taxon>Enterococcus</taxon>
    </lineage>
</organism>
<dbReference type="CDD" id="cd07067">
    <property type="entry name" value="HP_PGM_like"/>
    <property type="match status" value="1"/>
</dbReference>
<gene>
    <name evidence="4" type="ORF">I585_00504</name>
    <name evidence="3" type="ORF">UAI_00573</name>
</gene>
<dbReference type="PANTHER" id="PTHR48100:SF59">
    <property type="entry name" value="ADENOSYLCOBALAMIN_ALPHA-RIBAZOLE PHOSPHATASE"/>
    <property type="match status" value="1"/>
</dbReference>
<feature type="binding site" evidence="2">
    <location>
        <position position="58"/>
    </location>
    <ligand>
        <name>substrate</name>
    </ligand>
</feature>
<dbReference type="OrthoDB" id="9783269at2"/>
<accession>R2RA16</accession>
<dbReference type="InterPro" id="IPR001345">
    <property type="entry name" value="PG/BPGM_mutase_AS"/>
</dbReference>
<dbReference type="InterPro" id="IPR013078">
    <property type="entry name" value="His_Pase_superF_clade-1"/>
</dbReference>
<dbReference type="eggNOG" id="COG0406">
    <property type="taxonomic scope" value="Bacteria"/>
</dbReference>
<reference evidence="4 6" key="2">
    <citation type="submission" date="2013-03" db="EMBL/GenBank/DDBJ databases">
        <title>The Genome Sequence of Enterococcus malodoratus ATCC_43197 (PacBio/Illumina hybrid assembly).</title>
        <authorList>
            <consortium name="The Broad Institute Genomics Platform"/>
            <consortium name="The Broad Institute Genome Sequencing Center for Infectious Disease"/>
            <person name="Earl A."/>
            <person name="Russ C."/>
            <person name="Gilmore M."/>
            <person name="Surin D."/>
            <person name="Walker B."/>
            <person name="Young S."/>
            <person name="Zeng Q."/>
            <person name="Gargeya S."/>
            <person name="Fitzgerald M."/>
            <person name="Haas B."/>
            <person name="Abouelleil A."/>
            <person name="Allen A.W."/>
            <person name="Alvarado L."/>
            <person name="Arachchi H.M."/>
            <person name="Berlin A.M."/>
            <person name="Chapman S.B."/>
            <person name="Gainer-Dewar J."/>
            <person name="Goldberg J."/>
            <person name="Griggs A."/>
            <person name="Gujja S."/>
            <person name="Hansen M."/>
            <person name="Howarth C."/>
            <person name="Imamovic A."/>
            <person name="Ireland A."/>
            <person name="Larimer J."/>
            <person name="McCowan C."/>
            <person name="Murphy C."/>
            <person name="Pearson M."/>
            <person name="Poon T.W."/>
            <person name="Priest M."/>
            <person name="Roberts A."/>
            <person name="Saif S."/>
            <person name="Shea T."/>
            <person name="Sisk P."/>
            <person name="Sykes S."/>
            <person name="Wortman J."/>
            <person name="Nusbaum C."/>
            <person name="Birren B."/>
        </authorList>
    </citation>
    <scope>NUCLEOTIDE SEQUENCE [LARGE SCALE GENOMIC DNA]</scope>
    <source>
        <strain evidence="4 6">ATCC 43197</strain>
    </source>
</reference>
<dbReference type="Proteomes" id="UP000014148">
    <property type="component" value="Unassembled WGS sequence"/>
</dbReference>
<evidence type="ECO:0000313" key="3">
    <source>
        <dbReference type="EMBL" id="EOH80535.1"/>
    </source>
</evidence>
<dbReference type="EMBL" id="AJAK01000007">
    <property type="protein sequence ID" value="EOH80535.1"/>
    <property type="molecule type" value="Genomic_DNA"/>
</dbReference>
<dbReference type="Pfam" id="PF00300">
    <property type="entry name" value="His_Phos_1"/>
    <property type="match status" value="1"/>
</dbReference>
<dbReference type="PATRIC" id="fig|1158601.3.peg.553"/>
<name>R2RA16_9ENTE</name>
<sequence length="190" mass="22635">MKIYLIRHGETEFNRRHLFYGTTDVSLNETGIQQAYLLREKFKKLALQAPVYTSELKRAIETAEYIFPTQTSISLEELNEKNFGLWEGLSADQINEKFPEEWEWWLESPFEITPTNAEKYTDFQNRIWSCFKKLLRKNQDFVIVGHLGVLRVILKSCFPEFDFWNIIVEQGNYTMMEAEKDVFKIIAWNK</sequence>
<dbReference type="PIRSF" id="PIRSF000709">
    <property type="entry name" value="6PFK_2-Ptase"/>
    <property type="match status" value="1"/>
</dbReference>
<evidence type="ECO:0008006" key="7">
    <source>
        <dbReference type="Google" id="ProtNLM"/>
    </source>
</evidence>
<comment type="caution">
    <text evidence="3">The sequence shown here is derived from an EMBL/GenBank/DDBJ whole genome shotgun (WGS) entry which is preliminary data.</text>
</comment>
<evidence type="ECO:0000313" key="6">
    <source>
        <dbReference type="Proteomes" id="UP000014148"/>
    </source>
</evidence>
<dbReference type="PROSITE" id="PS00175">
    <property type="entry name" value="PG_MUTASE"/>
    <property type="match status" value="1"/>
</dbReference>
<dbReference type="InterPro" id="IPR029033">
    <property type="entry name" value="His_PPase_superfam"/>
</dbReference>
<reference evidence="3 5" key="1">
    <citation type="submission" date="2013-02" db="EMBL/GenBank/DDBJ databases">
        <title>The Genome Sequence of Enterococcus malodoratus ATCC_43197.</title>
        <authorList>
            <consortium name="The Broad Institute Genome Sequencing Platform"/>
            <consortium name="The Broad Institute Genome Sequencing Center for Infectious Disease"/>
            <person name="Earl A.M."/>
            <person name="Gilmore M.S."/>
            <person name="Lebreton F."/>
            <person name="Walker B."/>
            <person name="Young S.K."/>
            <person name="Zeng Q."/>
            <person name="Gargeya S."/>
            <person name="Fitzgerald M."/>
            <person name="Haas B."/>
            <person name="Abouelleil A."/>
            <person name="Alvarado L."/>
            <person name="Arachchi H.M."/>
            <person name="Berlin A.M."/>
            <person name="Chapman S.B."/>
            <person name="Dewar J."/>
            <person name="Goldberg J."/>
            <person name="Griggs A."/>
            <person name="Gujja S."/>
            <person name="Hansen M."/>
            <person name="Howarth C."/>
            <person name="Imamovic A."/>
            <person name="Larimer J."/>
            <person name="McCowan C."/>
            <person name="Murphy C."/>
            <person name="Neiman D."/>
            <person name="Pearson M."/>
            <person name="Priest M."/>
            <person name="Roberts A."/>
            <person name="Saif S."/>
            <person name="Shea T."/>
            <person name="Sisk P."/>
            <person name="Sykes S."/>
            <person name="Wortman J."/>
            <person name="Nusbaum C."/>
            <person name="Birren B."/>
        </authorList>
    </citation>
    <scope>NUCLEOTIDE SEQUENCE [LARGE SCALE GENOMIC DNA]</scope>
    <source>
        <strain evidence="3 5">ATCC 43197</strain>
    </source>
</reference>
<keyword evidence="6" id="KW-1185">Reference proteome</keyword>
<evidence type="ECO:0000256" key="2">
    <source>
        <dbReference type="PIRSR" id="PIRSR613078-2"/>
    </source>
</evidence>
<protein>
    <recommendedName>
        <fullName evidence="7">Alpha-ribazole phosphatase</fullName>
    </recommendedName>
</protein>
<dbReference type="InterPro" id="IPR050275">
    <property type="entry name" value="PGM_Phosphatase"/>
</dbReference>
<dbReference type="SUPFAM" id="SSF53254">
    <property type="entry name" value="Phosphoglycerate mutase-like"/>
    <property type="match status" value="1"/>
</dbReference>
<evidence type="ECO:0000313" key="4">
    <source>
        <dbReference type="EMBL" id="EOT69044.1"/>
    </source>
</evidence>
<dbReference type="EMBL" id="ASWA01000002">
    <property type="protein sequence ID" value="EOT69044.1"/>
    <property type="molecule type" value="Genomic_DNA"/>
</dbReference>
<dbReference type="PANTHER" id="PTHR48100">
    <property type="entry name" value="BROAD-SPECIFICITY PHOSPHATASE YOR283W-RELATED"/>
    <property type="match status" value="1"/>
</dbReference>
<dbReference type="AlphaFoldDB" id="R2RA16"/>
<feature type="binding site" evidence="2">
    <location>
        <begin position="7"/>
        <end position="14"/>
    </location>
    <ligand>
        <name>substrate</name>
    </ligand>
</feature>
<dbReference type="GO" id="GO:0005737">
    <property type="term" value="C:cytoplasm"/>
    <property type="evidence" value="ECO:0007669"/>
    <property type="project" value="TreeGrafter"/>
</dbReference>
<evidence type="ECO:0000313" key="5">
    <source>
        <dbReference type="Proteomes" id="UP000013783"/>
    </source>
</evidence>
<feature type="active site" description="Tele-phosphohistidine intermediate" evidence="1">
    <location>
        <position position="8"/>
    </location>
</feature>
<proteinExistence type="predicted"/>